<keyword evidence="6" id="KW-1185">Reference proteome</keyword>
<feature type="coiled-coil region" evidence="4">
    <location>
        <begin position="167"/>
        <end position="237"/>
    </location>
</feature>
<dbReference type="PANTHER" id="PTHR31183:SF1">
    <property type="entry name" value="CILIA- AND FLAGELLA-ASSOCIATED PROTEIN 53"/>
    <property type="match status" value="1"/>
</dbReference>
<evidence type="ECO:0000256" key="2">
    <source>
        <dbReference type="ARBA" id="ARBA00023069"/>
    </source>
</evidence>
<proteinExistence type="predicted"/>
<dbReference type="InterPro" id="IPR043596">
    <property type="entry name" value="CFAP53/TCHP"/>
</dbReference>
<name>A0AAV4M2D3_9ARAC</name>
<keyword evidence="3" id="KW-0966">Cell projection</keyword>
<sequence length="262" mass="32917">MDMEKAEQERLDKLEEEYEKQMKRRRQQGVKRDLDECLREKLKRKAKEVQEGLLQDLFFLKQIMEGEEEEIKNEKKKALLKEQQDYLQHIRDQMRREDEFQREVDQLYQEELEKLWERRRREWEEERNKRRQMEADVMDGVKEQIMVNAEKGRKNELLTLEYGRKVLEEDEEDRRRDKERLRMIRERNNQHQRELREQIRQKEDRMADEKRFLDSELDRLRTAREEEEVKIKNLLQEVEIDNQHPYRVIRREKFDDCRPLQN</sequence>
<dbReference type="Proteomes" id="UP001054837">
    <property type="component" value="Unassembled WGS sequence"/>
</dbReference>
<organism evidence="5 6">
    <name type="scientific">Caerostris darwini</name>
    <dbReference type="NCBI Taxonomy" id="1538125"/>
    <lineage>
        <taxon>Eukaryota</taxon>
        <taxon>Metazoa</taxon>
        <taxon>Ecdysozoa</taxon>
        <taxon>Arthropoda</taxon>
        <taxon>Chelicerata</taxon>
        <taxon>Arachnida</taxon>
        <taxon>Araneae</taxon>
        <taxon>Araneomorphae</taxon>
        <taxon>Entelegynae</taxon>
        <taxon>Araneoidea</taxon>
        <taxon>Araneidae</taxon>
        <taxon>Caerostris</taxon>
    </lineage>
</organism>
<reference evidence="5 6" key="1">
    <citation type="submission" date="2021-06" db="EMBL/GenBank/DDBJ databases">
        <title>Caerostris darwini draft genome.</title>
        <authorList>
            <person name="Kono N."/>
            <person name="Arakawa K."/>
        </authorList>
    </citation>
    <scope>NUCLEOTIDE SEQUENCE [LARGE SCALE GENOMIC DNA]</scope>
</reference>
<keyword evidence="2" id="KW-0969">Cilium</keyword>
<feature type="coiled-coil region" evidence="4">
    <location>
        <begin position="1"/>
        <end position="31"/>
    </location>
</feature>
<gene>
    <name evidence="5" type="primary">AVEN_226477_1</name>
    <name evidence="5" type="ORF">CDAR_45391</name>
</gene>
<evidence type="ECO:0000313" key="6">
    <source>
        <dbReference type="Proteomes" id="UP001054837"/>
    </source>
</evidence>
<protein>
    <submittedName>
        <fullName evidence="5">TPH domain-containing protein</fullName>
    </submittedName>
</protein>
<dbReference type="AlphaFoldDB" id="A0AAV4M2D3"/>
<comment type="subcellular location">
    <subcellularLocation>
        <location evidence="1">Cell projection</location>
        <location evidence="1">Cilium</location>
    </subcellularLocation>
</comment>
<dbReference type="PANTHER" id="PTHR31183">
    <property type="entry name" value="TRICHOPLEIN KERATIN FILAMENT-BINDING PROTEIN FAMILY MEMBER"/>
    <property type="match status" value="1"/>
</dbReference>
<evidence type="ECO:0000256" key="3">
    <source>
        <dbReference type="ARBA" id="ARBA00023273"/>
    </source>
</evidence>
<evidence type="ECO:0000313" key="5">
    <source>
        <dbReference type="EMBL" id="GIX66622.1"/>
    </source>
</evidence>
<feature type="coiled-coil region" evidence="4">
    <location>
        <begin position="57"/>
        <end position="110"/>
    </location>
</feature>
<dbReference type="GO" id="GO:0005929">
    <property type="term" value="C:cilium"/>
    <property type="evidence" value="ECO:0007669"/>
    <property type="project" value="UniProtKB-SubCell"/>
</dbReference>
<keyword evidence="4" id="KW-0175">Coiled coil</keyword>
<evidence type="ECO:0000256" key="4">
    <source>
        <dbReference type="SAM" id="Coils"/>
    </source>
</evidence>
<comment type="caution">
    <text evidence="5">The sequence shown here is derived from an EMBL/GenBank/DDBJ whole genome shotgun (WGS) entry which is preliminary data.</text>
</comment>
<evidence type="ECO:0000256" key="1">
    <source>
        <dbReference type="ARBA" id="ARBA00004138"/>
    </source>
</evidence>
<accession>A0AAV4M2D3</accession>
<dbReference type="EMBL" id="BPLQ01000006">
    <property type="protein sequence ID" value="GIX66622.1"/>
    <property type="molecule type" value="Genomic_DNA"/>
</dbReference>